<dbReference type="PRINTS" id="PR00368">
    <property type="entry name" value="FADPNR"/>
</dbReference>
<dbReference type="InterPro" id="IPR036188">
    <property type="entry name" value="FAD/NAD-bd_sf"/>
</dbReference>
<dbReference type="Gene3D" id="3.30.390.30">
    <property type="match status" value="1"/>
</dbReference>
<dbReference type="SUPFAM" id="SSF51905">
    <property type="entry name" value="FAD/NAD(P)-binding domain"/>
    <property type="match status" value="2"/>
</dbReference>
<comment type="cofactor">
    <cofactor evidence="1">
        <name>FAD</name>
        <dbReference type="ChEBI" id="CHEBI:57692"/>
    </cofactor>
</comment>
<dbReference type="InParanoid" id="A0A263D0V7"/>
<comment type="caution">
    <text evidence="6">The sequence shown here is derived from an EMBL/GenBank/DDBJ whole genome shotgun (WGS) entry which is preliminary data.</text>
</comment>
<dbReference type="GO" id="GO:0016651">
    <property type="term" value="F:oxidoreductase activity, acting on NAD(P)H"/>
    <property type="evidence" value="ECO:0007669"/>
    <property type="project" value="TreeGrafter"/>
</dbReference>
<reference evidence="6 7" key="1">
    <citation type="submission" date="2017-07" db="EMBL/GenBank/DDBJ databases">
        <title>Amycolatopsis antarcticus sp. nov., isolated from the surface of an Antarcticus brown macroalga.</title>
        <authorList>
            <person name="Wang J."/>
            <person name="Leiva S."/>
            <person name="Huang J."/>
            <person name="Huang Y."/>
        </authorList>
    </citation>
    <scope>NUCLEOTIDE SEQUENCE [LARGE SCALE GENOMIC DNA]</scope>
    <source>
        <strain evidence="6 7">AU-G6</strain>
    </source>
</reference>
<dbReference type="Gene3D" id="3.50.50.60">
    <property type="entry name" value="FAD/NAD(P)-binding domain"/>
    <property type="match status" value="2"/>
</dbReference>
<sequence>MATGTDPFLIIGGGPAALSAAHAYREAGGQRPILMLSEDGEPPYLRPPLSKDFLRGESGEDALPIESPAYYRERRIEFSPGDPVTSMDTGARTVTTRAGRTVTYGRCLLATGSEPVRPDVPGAGDPAVLTLRSAASARLLRERADGASGAVVVGSGFIGCEAAVSLARRGLGVTMLCRDSVPQRRRLGADAGRVLRDWLTGEGVEVRTGTALAAVEDGRRVRTDRDETIDAGIVLLATGVRPRADLAEQAGLTVEKGRIRTDEHLRTSAPEVFAAGDVALAHNAAARRPLPVEHWGEAETMGELAGRAAADSPGRWTSVPGFWSVIGDRVLKYAAWGDEVDEARFTGHSGGAFTVWYGRRGATAGVLTHGADEDYEAGAELVRNGAPLP</sequence>
<evidence type="ECO:0000256" key="1">
    <source>
        <dbReference type="ARBA" id="ARBA00001974"/>
    </source>
</evidence>
<keyword evidence="7" id="KW-1185">Reference proteome</keyword>
<name>A0A263D0V7_9PSEU</name>
<dbReference type="PANTHER" id="PTHR43557:SF2">
    <property type="entry name" value="RIESKE DOMAIN-CONTAINING PROTEIN-RELATED"/>
    <property type="match status" value="1"/>
</dbReference>
<dbReference type="PRINTS" id="PR00411">
    <property type="entry name" value="PNDRDTASEI"/>
</dbReference>
<dbReference type="RefSeq" id="WP_094863665.1">
    <property type="nucleotide sequence ID" value="NZ_NKYE01000009.1"/>
</dbReference>
<evidence type="ECO:0000256" key="4">
    <source>
        <dbReference type="ARBA" id="ARBA00023002"/>
    </source>
</evidence>
<dbReference type="EMBL" id="NKYE01000009">
    <property type="protein sequence ID" value="OZM72094.1"/>
    <property type="molecule type" value="Genomic_DNA"/>
</dbReference>
<dbReference type="InterPro" id="IPR016156">
    <property type="entry name" value="FAD/NAD-linked_Rdtase_dimer_sf"/>
</dbReference>
<organism evidence="6 7">
    <name type="scientific">Amycolatopsis antarctica</name>
    <dbReference type="NCBI Taxonomy" id="1854586"/>
    <lineage>
        <taxon>Bacteria</taxon>
        <taxon>Bacillati</taxon>
        <taxon>Actinomycetota</taxon>
        <taxon>Actinomycetes</taxon>
        <taxon>Pseudonocardiales</taxon>
        <taxon>Pseudonocardiaceae</taxon>
        <taxon>Amycolatopsis</taxon>
    </lineage>
</organism>
<proteinExistence type="predicted"/>
<evidence type="ECO:0000259" key="5">
    <source>
        <dbReference type="Pfam" id="PF07992"/>
    </source>
</evidence>
<dbReference type="Pfam" id="PF07992">
    <property type="entry name" value="Pyr_redox_2"/>
    <property type="match status" value="1"/>
</dbReference>
<evidence type="ECO:0000313" key="7">
    <source>
        <dbReference type="Proteomes" id="UP000242444"/>
    </source>
</evidence>
<evidence type="ECO:0000256" key="2">
    <source>
        <dbReference type="ARBA" id="ARBA00022630"/>
    </source>
</evidence>
<keyword evidence="4" id="KW-0560">Oxidoreductase</keyword>
<evidence type="ECO:0000256" key="3">
    <source>
        <dbReference type="ARBA" id="ARBA00022827"/>
    </source>
</evidence>
<dbReference type="Proteomes" id="UP000242444">
    <property type="component" value="Unassembled WGS sequence"/>
</dbReference>
<feature type="domain" description="FAD/NAD(P)-binding" evidence="5">
    <location>
        <begin position="9"/>
        <end position="284"/>
    </location>
</feature>
<dbReference type="OrthoDB" id="3568330at2"/>
<dbReference type="AlphaFoldDB" id="A0A263D0V7"/>
<dbReference type="InterPro" id="IPR050446">
    <property type="entry name" value="FAD-oxidoreductase/Apoptosis"/>
</dbReference>
<protein>
    <submittedName>
        <fullName evidence="6">FAD-dependent oxidoreductase</fullName>
    </submittedName>
</protein>
<dbReference type="PANTHER" id="PTHR43557">
    <property type="entry name" value="APOPTOSIS-INDUCING FACTOR 1"/>
    <property type="match status" value="1"/>
</dbReference>
<evidence type="ECO:0000313" key="6">
    <source>
        <dbReference type="EMBL" id="OZM72094.1"/>
    </source>
</evidence>
<dbReference type="SUPFAM" id="SSF55424">
    <property type="entry name" value="FAD/NAD-linked reductases, dimerisation (C-terminal) domain"/>
    <property type="match status" value="1"/>
</dbReference>
<keyword evidence="2" id="KW-0285">Flavoprotein</keyword>
<dbReference type="InterPro" id="IPR023753">
    <property type="entry name" value="FAD/NAD-binding_dom"/>
</dbReference>
<gene>
    <name evidence="6" type="ORF">CFN78_16245</name>
</gene>
<dbReference type="GO" id="GO:0005737">
    <property type="term" value="C:cytoplasm"/>
    <property type="evidence" value="ECO:0007669"/>
    <property type="project" value="TreeGrafter"/>
</dbReference>
<accession>A0A263D0V7</accession>
<keyword evidence="3" id="KW-0274">FAD</keyword>